<comment type="subunit">
    <text evidence="3 10">Homodimer.</text>
</comment>
<evidence type="ECO:0000256" key="12">
    <source>
        <dbReference type="RuleBase" id="RU004478"/>
    </source>
</evidence>
<dbReference type="KEGG" id="tzo:THMIRHAT_16130"/>
<dbReference type="HAMAP" id="MF_01151">
    <property type="entry name" value="GrpE"/>
    <property type="match status" value="1"/>
</dbReference>
<dbReference type="RefSeq" id="WP_173291636.1">
    <property type="nucleotide sequence ID" value="NZ_AP021888.1"/>
</dbReference>
<dbReference type="GO" id="GO:0051082">
    <property type="term" value="F:unfolded protein binding"/>
    <property type="evidence" value="ECO:0007669"/>
    <property type="project" value="TreeGrafter"/>
</dbReference>
<evidence type="ECO:0000256" key="8">
    <source>
        <dbReference type="ARBA" id="ARBA00072274"/>
    </source>
</evidence>
<comment type="subcellular location">
    <subcellularLocation>
        <location evidence="1 10">Cytoplasm</location>
    </subcellularLocation>
</comment>
<evidence type="ECO:0000256" key="13">
    <source>
        <dbReference type="SAM" id="Coils"/>
    </source>
</evidence>
<keyword evidence="5 10" id="KW-0346">Stress response</keyword>
<keyword evidence="6 10" id="KW-0143">Chaperone</keyword>
<evidence type="ECO:0000256" key="5">
    <source>
        <dbReference type="ARBA" id="ARBA00023016"/>
    </source>
</evidence>
<evidence type="ECO:0000256" key="4">
    <source>
        <dbReference type="ARBA" id="ARBA00022490"/>
    </source>
</evidence>
<comment type="similarity">
    <text evidence="2 10 12">Belongs to the GrpE family.</text>
</comment>
<dbReference type="NCBIfam" id="NF010738">
    <property type="entry name" value="PRK14140.1"/>
    <property type="match status" value="1"/>
</dbReference>
<dbReference type="FunFam" id="2.30.22.10:FF:000001">
    <property type="entry name" value="Protein GrpE"/>
    <property type="match status" value="1"/>
</dbReference>
<dbReference type="Proteomes" id="UP000501466">
    <property type="component" value="Chromosome"/>
</dbReference>
<evidence type="ECO:0000256" key="1">
    <source>
        <dbReference type="ARBA" id="ARBA00004496"/>
    </source>
</evidence>
<evidence type="ECO:0000256" key="9">
    <source>
        <dbReference type="ARBA" id="ARBA00076414"/>
    </source>
</evidence>
<comment type="function">
    <text evidence="7 10 11">Participates actively in the response to hyperosmotic and heat shock by preventing the aggregation of stress-denatured proteins, in association with DnaK and GrpE. It is the nucleotide exchange factor for DnaK and may function as a thermosensor. Unfolded proteins bind initially to DnaJ; upon interaction with the DnaJ-bound protein, DnaK hydrolyzes its bound ATP, resulting in the formation of a stable complex. GrpE releases ADP from DnaK; ATP binding to DnaK triggers the release of the substrate protein, thus completing the reaction cycle. Several rounds of ATP-dependent interactions between DnaJ, DnaK and GrpE are required for fully efficient folding.</text>
</comment>
<evidence type="ECO:0000256" key="10">
    <source>
        <dbReference type="HAMAP-Rule" id="MF_01151"/>
    </source>
</evidence>
<dbReference type="EMBL" id="AP021888">
    <property type="protein sequence ID" value="BBP43867.1"/>
    <property type="molecule type" value="Genomic_DNA"/>
</dbReference>
<evidence type="ECO:0000256" key="3">
    <source>
        <dbReference type="ARBA" id="ARBA00011738"/>
    </source>
</evidence>
<accession>A0A6F8PP98</accession>
<dbReference type="Gene3D" id="2.30.22.10">
    <property type="entry name" value="Head domain of nucleotide exchange factor GrpE"/>
    <property type="match status" value="1"/>
</dbReference>
<proteinExistence type="inferred from homology"/>
<keyword evidence="4 10" id="KW-0963">Cytoplasm</keyword>
<dbReference type="InterPro" id="IPR000740">
    <property type="entry name" value="GrpE"/>
</dbReference>
<organism evidence="14 15">
    <name type="scientific">Thiosulfativibrio zosterae</name>
    <dbReference type="NCBI Taxonomy" id="2675053"/>
    <lineage>
        <taxon>Bacteria</taxon>
        <taxon>Pseudomonadati</taxon>
        <taxon>Pseudomonadota</taxon>
        <taxon>Gammaproteobacteria</taxon>
        <taxon>Thiotrichales</taxon>
        <taxon>Piscirickettsiaceae</taxon>
        <taxon>Thiosulfativibrio</taxon>
    </lineage>
</organism>
<dbReference type="GO" id="GO:0005829">
    <property type="term" value="C:cytosol"/>
    <property type="evidence" value="ECO:0007669"/>
    <property type="project" value="TreeGrafter"/>
</dbReference>
<name>A0A6F8PP98_9GAMM</name>
<evidence type="ECO:0000256" key="7">
    <source>
        <dbReference type="ARBA" id="ARBA00053401"/>
    </source>
</evidence>
<feature type="coiled-coil region" evidence="13">
    <location>
        <begin position="16"/>
        <end position="62"/>
    </location>
</feature>
<evidence type="ECO:0000256" key="6">
    <source>
        <dbReference type="ARBA" id="ARBA00023186"/>
    </source>
</evidence>
<dbReference type="NCBIfam" id="NF010737">
    <property type="entry name" value="PRK14139.1"/>
    <property type="match status" value="1"/>
</dbReference>
<dbReference type="PANTHER" id="PTHR21237:SF23">
    <property type="entry name" value="GRPE PROTEIN HOMOLOG, MITOCHONDRIAL"/>
    <property type="match status" value="1"/>
</dbReference>
<dbReference type="GO" id="GO:0042803">
    <property type="term" value="F:protein homodimerization activity"/>
    <property type="evidence" value="ECO:0007669"/>
    <property type="project" value="InterPro"/>
</dbReference>
<protein>
    <recommendedName>
        <fullName evidence="8 10">Protein GrpE</fullName>
    </recommendedName>
    <alternativeName>
        <fullName evidence="9 10">HSP-70 cofactor</fullName>
    </alternativeName>
</protein>
<gene>
    <name evidence="10 14" type="primary">grpE</name>
    <name evidence="14" type="ORF">THMIRHAT_16130</name>
</gene>
<dbReference type="SUPFAM" id="SSF58014">
    <property type="entry name" value="Coiled-coil domain of nucleotide exchange factor GrpE"/>
    <property type="match status" value="1"/>
</dbReference>
<dbReference type="Pfam" id="PF01025">
    <property type="entry name" value="GrpE"/>
    <property type="match status" value="1"/>
</dbReference>
<sequence>MSDKQTELNEEQIPTVDDAEQTLEQAEQAVSDDLTALLAEAKKEADAQKDLALRTLADMENLRRRTRIDIESAHKFALEKFVNALMPVLDSMDMGLVAARNTEASIESIREGLEMTFKQTLDVLNEFNVERIDPKGEVFDPKLHEALTMIPSPDHASNTVVDVIQKGYTLNERLVRPARVIVAQ</sequence>
<dbReference type="GO" id="GO:0051087">
    <property type="term" value="F:protein-folding chaperone binding"/>
    <property type="evidence" value="ECO:0007669"/>
    <property type="project" value="InterPro"/>
</dbReference>
<dbReference type="GO" id="GO:0000774">
    <property type="term" value="F:adenyl-nucleotide exchange factor activity"/>
    <property type="evidence" value="ECO:0007669"/>
    <property type="project" value="InterPro"/>
</dbReference>
<dbReference type="SUPFAM" id="SSF51064">
    <property type="entry name" value="Head domain of nucleotide exchange factor GrpE"/>
    <property type="match status" value="1"/>
</dbReference>
<evidence type="ECO:0000313" key="14">
    <source>
        <dbReference type="EMBL" id="BBP43867.1"/>
    </source>
</evidence>
<keyword evidence="15" id="KW-1185">Reference proteome</keyword>
<dbReference type="NCBIfam" id="NF010748">
    <property type="entry name" value="PRK14150.1"/>
    <property type="match status" value="1"/>
</dbReference>
<dbReference type="InterPro" id="IPR013805">
    <property type="entry name" value="GrpE_CC"/>
</dbReference>
<dbReference type="AlphaFoldDB" id="A0A6F8PP98"/>
<evidence type="ECO:0000256" key="2">
    <source>
        <dbReference type="ARBA" id="ARBA00009054"/>
    </source>
</evidence>
<keyword evidence="13" id="KW-0175">Coiled coil</keyword>
<dbReference type="PANTHER" id="PTHR21237">
    <property type="entry name" value="GRPE PROTEIN"/>
    <property type="match status" value="1"/>
</dbReference>
<dbReference type="Gene3D" id="3.90.20.20">
    <property type="match status" value="1"/>
</dbReference>
<dbReference type="InterPro" id="IPR009012">
    <property type="entry name" value="GrpE_head"/>
</dbReference>
<dbReference type="CDD" id="cd00446">
    <property type="entry name" value="GrpE"/>
    <property type="match status" value="1"/>
</dbReference>
<dbReference type="PRINTS" id="PR00773">
    <property type="entry name" value="GRPEPROTEIN"/>
</dbReference>
<dbReference type="GO" id="GO:0006457">
    <property type="term" value="P:protein folding"/>
    <property type="evidence" value="ECO:0007669"/>
    <property type="project" value="InterPro"/>
</dbReference>
<reference evidence="15" key="1">
    <citation type="submission" date="2019-11" db="EMBL/GenBank/DDBJ databases">
        <title>Isolation and characterization of two novel species in the genus Thiomicrorhabdus.</title>
        <authorList>
            <person name="Mochizuki J."/>
            <person name="Kojima H."/>
            <person name="Fukui M."/>
        </authorList>
    </citation>
    <scope>NUCLEOTIDE SEQUENCE [LARGE SCALE GENOMIC DNA]</scope>
    <source>
        <strain evidence="15">AkT22</strain>
    </source>
</reference>
<evidence type="ECO:0000313" key="15">
    <source>
        <dbReference type="Proteomes" id="UP000501466"/>
    </source>
</evidence>
<evidence type="ECO:0000256" key="11">
    <source>
        <dbReference type="RuleBase" id="RU000639"/>
    </source>
</evidence>
<dbReference type="PROSITE" id="PS01071">
    <property type="entry name" value="GRPE"/>
    <property type="match status" value="1"/>
</dbReference>